<evidence type="ECO:0000313" key="1">
    <source>
        <dbReference type="EMBL" id="GFY58294.1"/>
    </source>
</evidence>
<keyword evidence="2" id="KW-1185">Reference proteome</keyword>
<protein>
    <submittedName>
        <fullName evidence="1">Uncharacterized protein</fullName>
    </submittedName>
</protein>
<organism evidence="1 2">
    <name type="scientific">Trichonephila inaurata madagascariensis</name>
    <dbReference type="NCBI Taxonomy" id="2747483"/>
    <lineage>
        <taxon>Eukaryota</taxon>
        <taxon>Metazoa</taxon>
        <taxon>Ecdysozoa</taxon>
        <taxon>Arthropoda</taxon>
        <taxon>Chelicerata</taxon>
        <taxon>Arachnida</taxon>
        <taxon>Araneae</taxon>
        <taxon>Araneomorphae</taxon>
        <taxon>Entelegynae</taxon>
        <taxon>Araneoidea</taxon>
        <taxon>Nephilidae</taxon>
        <taxon>Trichonephila</taxon>
        <taxon>Trichonephila inaurata</taxon>
    </lineage>
</organism>
<proteinExistence type="predicted"/>
<sequence length="101" mass="12090">MKKLSSSYSWIAYEYLLDFVHMKNDSRRVFGYMQQKTSETTEFGKCLVKFKAEGASKLECQVNWNHHEVVKNWMQLNEKENRIVILWKITQDLNQLSSQRP</sequence>
<dbReference type="EMBL" id="BMAV01011979">
    <property type="protein sequence ID" value="GFY58294.1"/>
    <property type="molecule type" value="Genomic_DNA"/>
</dbReference>
<dbReference type="Proteomes" id="UP000886998">
    <property type="component" value="Unassembled WGS sequence"/>
</dbReference>
<accession>A0A8X7CB15</accession>
<gene>
    <name evidence="1" type="ORF">TNIN_444211</name>
</gene>
<comment type="caution">
    <text evidence="1">The sequence shown here is derived from an EMBL/GenBank/DDBJ whole genome shotgun (WGS) entry which is preliminary data.</text>
</comment>
<reference evidence="1" key="1">
    <citation type="submission" date="2020-08" db="EMBL/GenBank/DDBJ databases">
        <title>Multicomponent nature underlies the extraordinary mechanical properties of spider dragline silk.</title>
        <authorList>
            <person name="Kono N."/>
            <person name="Nakamura H."/>
            <person name="Mori M."/>
            <person name="Yoshida Y."/>
            <person name="Ohtoshi R."/>
            <person name="Malay A.D."/>
            <person name="Moran D.A.P."/>
            <person name="Tomita M."/>
            <person name="Numata K."/>
            <person name="Arakawa K."/>
        </authorList>
    </citation>
    <scope>NUCLEOTIDE SEQUENCE</scope>
</reference>
<dbReference type="AlphaFoldDB" id="A0A8X7CB15"/>
<evidence type="ECO:0000313" key="2">
    <source>
        <dbReference type="Proteomes" id="UP000886998"/>
    </source>
</evidence>
<name>A0A8X7CB15_9ARAC</name>